<dbReference type="Gene3D" id="3.40.50.720">
    <property type="entry name" value="NAD(P)-binding Rossmann-like Domain"/>
    <property type="match status" value="1"/>
</dbReference>
<keyword evidence="2" id="KW-0057">Aromatic amino acid biosynthesis</keyword>
<organism evidence="5 6">
    <name type="scientific">Streptomyces purpureus</name>
    <dbReference type="NCBI Taxonomy" id="1951"/>
    <lineage>
        <taxon>Bacteria</taxon>
        <taxon>Bacillati</taxon>
        <taxon>Actinomycetota</taxon>
        <taxon>Actinomycetes</taxon>
        <taxon>Kitasatosporales</taxon>
        <taxon>Streptomycetaceae</taxon>
        <taxon>Streptomyces</taxon>
    </lineage>
</organism>
<comment type="pathway">
    <text evidence="1">Metabolic intermediate biosynthesis; chorismate biosynthesis; chorismate from D-erythrose 4-phosphate and phosphoenolpyruvate: step 4/7.</text>
</comment>
<dbReference type="NCBIfam" id="NF001311">
    <property type="entry name" value="PRK00258.1-3"/>
    <property type="match status" value="1"/>
</dbReference>
<keyword evidence="2" id="KW-0028">Amino-acid biosynthesis</keyword>
<dbReference type="GO" id="GO:0019632">
    <property type="term" value="P:shikimate metabolic process"/>
    <property type="evidence" value="ECO:0007669"/>
    <property type="project" value="TreeGrafter"/>
</dbReference>
<dbReference type="Pfam" id="PF08501">
    <property type="entry name" value="Shikimate_dh_N"/>
    <property type="match status" value="1"/>
</dbReference>
<dbReference type="GO" id="GO:0050661">
    <property type="term" value="F:NADP binding"/>
    <property type="evidence" value="ECO:0007669"/>
    <property type="project" value="TreeGrafter"/>
</dbReference>
<dbReference type="InterPro" id="IPR013708">
    <property type="entry name" value="Shikimate_DH-bd_N"/>
</dbReference>
<dbReference type="Pfam" id="PF18317">
    <property type="entry name" value="SDH_C"/>
    <property type="match status" value="1"/>
</dbReference>
<dbReference type="InterPro" id="IPR036291">
    <property type="entry name" value="NAD(P)-bd_dom_sf"/>
</dbReference>
<name>A0A918HJR6_9ACTN</name>
<protein>
    <submittedName>
        <fullName evidence="5">Shikimate 5-dehydrogenase</fullName>
    </submittedName>
</protein>
<dbReference type="AlphaFoldDB" id="A0A918HJR6"/>
<feature type="domain" description="SDH C-terminal" evidence="4">
    <location>
        <begin position="232"/>
        <end position="262"/>
    </location>
</feature>
<accession>A0A918HJR6</accession>
<sequence length="295" mass="30178">MRAAVLGSPVSHSLSPVLHTAAYEALGLADWTYTAIDCEERELPAFLGGLDDTWAGVSLTMPLKRAVLPLLDTVSPRAAAVGAVNTVVRRDGRLHGENTDVHGIRAALAEAGVTTASTAVVLGGGATACSALAALAELGARRPTVLVRDPSRTTALRATADRLGVTPTVAPLTQAARHLPGAPLVLTTLPPGAADDHAPLLGPGVLFDVVYTPWPTRAAHAAAAAGARVASGLSMLLHQAVCQVALMTGHPDVPVPAMRTALTRAANTAAAFPSRPYREPDVLGLDEPAAKASLE</sequence>
<dbReference type="GO" id="GO:0009073">
    <property type="term" value="P:aromatic amino acid family biosynthetic process"/>
    <property type="evidence" value="ECO:0007669"/>
    <property type="project" value="UniProtKB-KW"/>
</dbReference>
<dbReference type="PANTHER" id="PTHR21089:SF1">
    <property type="entry name" value="BIFUNCTIONAL 3-DEHYDROQUINATE DEHYDRATASE_SHIKIMATE DEHYDROGENASE, CHLOROPLASTIC"/>
    <property type="match status" value="1"/>
</dbReference>
<dbReference type="GO" id="GO:0004764">
    <property type="term" value="F:shikimate 3-dehydrogenase (NADP+) activity"/>
    <property type="evidence" value="ECO:0007669"/>
    <property type="project" value="InterPro"/>
</dbReference>
<dbReference type="GO" id="GO:0009423">
    <property type="term" value="P:chorismate biosynthetic process"/>
    <property type="evidence" value="ECO:0007669"/>
    <property type="project" value="TreeGrafter"/>
</dbReference>
<dbReference type="InterPro" id="IPR041121">
    <property type="entry name" value="SDH_C"/>
</dbReference>
<proteinExistence type="predicted"/>
<dbReference type="Proteomes" id="UP000619486">
    <property type="component" value="Unassembled WGS sequence"/>
</dbReference>
<reference evidence="5" key="1">
    <citation type="journal article" date="2014" name="Int. J. Syst. Evol. Microbiol.">
        <title>Complete genome sequence of Corynebacterium casei LMG S-19264T (=DSM 44701T), isolated from a smear-ripened cheese.</title>
        <authorList>
            <consortium name="US DOE Joint Genome Institute (JGI-PGF)"/>
            <person name="Walter F."/>
            <person name="Albersmeier A."/>
            <person name="Kalinowski J."/>
            <person name="Ruckert C."/>
        </authorList>
    </citation>
    <scope>NUCLEOTIDE SEQUENCE</scope>
    <source>
        <strain evidence="5">JCM 3172</strain>
    </source>
</reference>
<dbReference type="SUPFAM" id="SSF53223">
    <property type="entry name" value="Aminoacid dehydrogenase-like, N-terminal domain"/>
    <property type="match status" value="1"/>
</dbReference>
<evidence type="ECO:0000313" key="5">
    <source>
        <dbReference type="EMBL" id="GGT66080.1"/>
    </source>
</evidence>
<dbReference type="EMBL" id="BMQQ01000055">
    <property type="protein sequence ID" value="GGT66080.1"/>
    <property type="molecule type" value="Genomic_DNA"/>
</dbReference>
<dbReference type="RefSeq" id="WP_189205572.1">
    <property type="nucleotide sequence ID" value="NZ_BMQQ01000055.1"/>
</dbReference>
<gene>
    <name evidence="5" type="primary">aroE</name>
    <name evidence="5" type="ORF">GCM10014713_68520</name>
</gene>
<dbReference type="InterPro" id="IPR046346">
    <property type="entry name" value="Aminoacid_DH-like_N_sf"/>
</dbReference>
<evidence type="ECO:0000256" key="1">
    <source>
        <dbReference type="ARBA" id="ARBA00004871"/>
    </source>
</evidence>
<dbReference type="GO" id="GO:0005829">
    <property type="term" value="C:cytosol"/>
    <property type="evidence" value="ECO:0007669"/>
    <property type="project" value="TreeGrafter"/>
</dbReference>
<evidence type="ECO:0000256" key="2">
    <source>
        <dbReference type="ARBA" id="ARBA00023141"/>
    </source>
</evidence>
<reference evidence="5" key="2">
    <citation type="submission" date="2020-09" db="EMBL/GenBank/DDBJ databases">
        <authorList>
            <person name="Sun Q."/>
            <person name="Ohkuma M."/>
        </authorList>
    </citation>
    <scope>NUCLEOTIDE SEQUENCE</scope>
    <source>
        <strain evidence="5">JCM 3172</strain>
    </source>
</reference>
<feature type="domain" description="Shikimate dehydrogenase substrate binding N-terminal" evidence="3">
    <location>
        <begin position="5"/>
        <end position="87"/>
    </location>
</feature>
<dbReference type="Gene3D" id="3.40.50.10860">
    <property type="entry name" value="Leucine Dehydrogenase, chain A, domain 1"/>
    <property type="match status" value="1"/>
</dbReference>
<dbReference type="SUPFAM" id="SSF51735">
    <property type="entry name" value="NAD(P)-binding Rossmann-fold domains"/>
    <property type="match status" value="1"/>
</dbReference>
<comment type="caution">
    <text evidence="5">The sequence shown here is derived from an EMBL/GenBank/DDBJ whole genome shotgun (WGS) entry which is preliminary data.</text>
</comment>
<dbReference type="InterPro" id="IPR022893">
    <property type="entry name" value="Shikimate_DH_fam"/>
</dbReference>
<dbReference type="PANTHER" id="PTHR21089">
    <property type="entry name" value="SHIKIMATE DEHYDROGENASE"/>
    <property type="match status" value="1"/>
</dbReference>
<evidence type="ECO:0000259" key="3">
    <source>
        <dbReference type="Pfam" id="PF08501"/>
    </source>
</evidence>
<evidence type="ECO:0000313" key="6">
    <source>
        <dbReference type="Proteomes" id="UP000619486"/>
    </source>
</evidence>
<keyword evidence="6" id="KW-1185">Reference proteome</keyword>
<evidence type="ECO:0000259" key="4">
    <source>
        <dbReference type="Pfam" id="PF18317"/>
    </source>
</evidence>